<feature type="domain" description="LysM" evidence="1">
    <location>
        <begin position="232"/>
        <end position="282"/>
    </location>
</feature>
<protein>
    <submittedName>
        <fullName evidence="2">LysM peptidoglycan-binding domain-containing protein</fullName>
    </submittedName>
</protein>
<feature type="domain" description="LysM" evidence="1">
    <location>
        <begin position="111"/>
        <end position="154"/>
    </location>
</feature>
<proteinExistence type="predicted"/>
<organism evidence="2 3">
    <name type="scientific">Candidatus Caccoplasma intestinavium</name>
    <dbReference type="NCBI Taxonomy" id="2840716"/>
    <lineage>
        <taxon>Bacteria</taxon>
        <taxon>Pseudomonadati</taxon>
        <taxon>Bacteroidota</taxon>
        <taxon>Bacteroidia</taxon>
        <taxon>Bacteroidales</taxon>
        <taxon>Bacteroidaceae</taxon>
        <taxon>Bacteroidaceae incertae sedis</taxon>
        <taxon>Candidatus Caccoplasma</taxon>
    </lineage>
</organism>
<reference evidence="2" key="1">
    <citation type="submission" date="2020-10" db="EMBL/GenBank/DDBJ databases">
        <authorList>
            <person name="Gilroy R."/>
        </authorList>
    </citation>
    <scope>NUCLEOTIDE SEQUENCE</scope>
    <source>
        <strain evidence="2">21143</strain>
    </source>
</reference>
<dbReference type="Gene3D" id="3.10.350.10">
    <property type="entry name" value="LysM domain"/>
    <property type="match status" value="4"/>
</dbReference>
<dbReference type="Pfam" id="PF01476">
    <property type="entry name" value="LysM"/>
    <property type="match status" value="4"/>
</dbReference>
<dbReference type="PANTHER" id="PTHR33734">
    <property type="entry name" value="LYSM DOMAIN-CONTAINING GPI-ANCHORED PROTEIN 2"/>
    <property type="match status" value="1"/>
</dbReference>
<dbReference type="PANTHER" id="PTHR33734:SF22">
    <property type="entry name" value="MEMBRANE-BOUND LYTIC MUREIN TRANSGLYCOSYLASE D"/>
    <property type="match status" value="1"/>
</dbReference>
<dbReference type="Proteomes" id="UP000886722">
    <property type="component" value="Unassembled WGS sequence"/>
</dbReference>
<reference evidence="2" key="2">
    <citation type="journal article" date="2021" name="PeerJ">
        <title>Extensive microbial diversity within the chicken gut microbiome revealed by metagenomics and culture.</title>
        <authorList>
            <person name="Gilroy R."/>
            <person name="Ravi A."/>
            <person name="Getino M."/>
            <person name="Pursley I."/>
            <person name="Horton D.L."/>
            <person name="Alikhan N.F."/>
            <person name="Baker D."/>
            <person name="Gharbi K."/>
            <person name="Hall N."/>
            <person name="Watson M."/>
            <person name="Adriaenssens E.M."/>
            <person name="Foster-Nyarko E."/>
            <person name="Jarju S."/>
            <person name="Secka A."/>
            <person name="Antonio M."/>
            <person name="Oren A."/>
            <person name="Chaudhuri R.R."/>
            <person name="La Ragione R."/>
            <person name="Hildebrand F."/>
            <person name="Pallen M.J."/>
        </authorList>
    </citation>
    <scope>NUCLEOTIDE SEQUENCE</scope>
    <source>
        <strain evidence="2">21143</strain>
    </source>
</reference>
<dbReference type="EMBL" id="DVKT01000061">
    <property type="protein sequence ID" value="HIT39962.1"/>
    <property type="molecule type" value="Genomic_DNA"/>
</dbReference>
<name>A0A9D1GF27_9BACT</name>
<dbReference type="PROSITE" id="PS51782">
    <property type="entry name" value="LYSM"/>
    <property type="match status" value="3"/>
</dbReference>
<dbReference type="SUPFAM" id="SSF54106">
    <property type="entry name" value="LysM domain"/>
    <property type="match status" value="3"/>
</dbReference>
<comment type="caution">
    <text evidence="2">The sequence shown here is derived from an EMBL/GenBank/DDBJ whole genome shotgun (WGS) entry which is preliminary data.</text>
</comment>
<dbReference type="SMART" id="SM00257">
    <property type="entry name" value="LysM"/>
    <property type="match status" value="4"/>
</dbReference>
<evidence type="ECO:0000259" key="1">
    <source>
        <dbReference type="PROSITE" id="PS51782"/>
    </source>
</evidence>
<evidence type="ECO:0000313" key="2">
    <source>
        <dbReference type="EMBL" id="HIT39962.1"/>
    </source>
</evidence>
<dbReference type="AlphaFoldDB" id="A0A9D1GF27"/>
<dbReference type="InterPro" id="IPR036779">
    <property type="entry name" value="LysM_dom_sf"/>
</dbReference>
<dbReference type="SUPFAM" id="SSF53822">
    <property type="entry name" value="Periplasmic binding protein-like I"/>
    <property type="match status" value="1"/>
</dbReference>
<sequence length="660" mass="75603">MTRLYNKMIITWVVSLIFSGIAFGQTSTNKNKNKPPQTTFSRKTIEGKEYYFYRIEENDVLDSIGLKFDVTPDVIRQYNPEIKQAPLTEGHLLIIPVRYNTAQIANAQKTFNHIVASGETLYSLSRMYGISINRITALNPGAEEVIKIGDTLRIPQNAIVGNPIQSQDAYVYHTVAQGETLYSLSKRYRTTVNEILKENPGITPQTLPVGEVIRIASDNKELTKPQPKPEIFYYKVKGRKETIESIATEFNVTVDEILAVNGGKDKVQRGNTIAIPKKNIKAEVSQTPPVQLKRKEKAEGAPYNIALILPFMTDRPLDTRSTLYTEFYQGFLLAADSMKRAGMSLNIYAIDTRGNHQYVKSQLDSLVDKDLDLIIGPVEDDDISSVAQFAKKHDINMVNPFAVKNIEAERNDKVFQCNIPHENLYTQSREKIIEEINGRYVVFIIDDSGKENSKNSYLDLIKKSLLQQERDFVEISLGQDPYMETFSEMVPNATDIMFLTNASSRSSVGKVLAPLSKLKEEKPYLNISLYGYPEWQLYTKEYINQFHQLNTTFFSRFYTLPTDSASMEIQDRFLFWFHRDMLPANPQHVLLGYDTGLFFMTALQQFGRCFDREIQTLAYPGIQTGYHFQRINNWSGFNNNNIYFIRFKPSLEIVRETITE</sequence>
<feature type="domain" description="LysM" evidence="1">
    <location>
        <begin position="171"/>
        <end position="215"/>
    </location>
</feature>
<accession>A0A9D1GF27</accession>
<dbReference type="CDD" id="cd00118">
    <property type="entry name" value="LysM"/>
    <property type="match status" value="2"/>
</dbReference>
<dbReference type="InterPro" id="IPR018392">
    <property type="entry name" value="LysM"/>
</dbReference>
<gene>
    <name evidence="2" type="ORF">IAD06_08025</name>
</gene>
<evidence type="ECO:0000313" key="3">
    <source>
        <dbReference type="Proteomes" id="UP000886722"/>
    </source>
</evidence>
<dbReference type="InterPro" id="IPR028082">
    <property type="entry name" value="Peripla_BP_I"/>
</dbReference>
<dbReference type="Gene3D" id="3.40.50.2300">
    <property type="match status" value="1"/>
</dbReference>